<name>A0A5D4T1W2_9BACI</name>
<keyword evidence="1" id="KW-0472">Membrane</keyword>
<feature type="transmembrane region" description="Helical" evidence="1">
    <location>
        <begin position="6"/>
        <end position="28"/>
    </location>
</feature>
<evidence type="ECO:0000313" key="2">
    <source>
        <dbReference type="EMBL" id="TYS69375.1"/>
    </source>
</evidence>
<reference evidence="2 3" key="1">
    <citation type="submission" date="2019-08" db="EMBL/GenBank/DDBJ databases">
        <title>Bacillus genomes from the desert of Cuatro Cienegas, Coahuila.</title>
        <authorList>
            <person name="Olmedo-Alvarez G."/>
        </authorList>
    </citation>
    <scope>NUCLEOTIDE SEQUENCE [LARGE SCALE GENOMIC DNA]</scope>
    <source>
        <strain evidence="2 3">CH98b_3T</strain>
    </source>
</reference>
<dbReference type="AlphaFoldDB" id="A0A5D4T1W2"/>
<comment type="caution">
    <text evidence="2">The sequence shown here is derived from an EMBL/GenBank/DDBJ whole genome shotgun (WGS) entry which is preliminary data.</text>
</comment>
<evidence type="ECO:0000256" key="1">
    <source>
        <dbReference type="SAM" id="Phobius"/>
    </source>
</evidence>
<protein>
    <submittedName>
        <fullName evidence="2">Uncharacterized protein</fullName>
    </submittedName>
</protein>
<feature type="transmembrane region" description="Helical" evidence="1">
    <location>
        <begin position="40"/>
        <end position="60"/>
    </location>
</feature>
<keyword evidence="1" id="KW-1133">Transmembrane helix</keyword>
<dbReference type="Proteomes" id="UP000324517">
    <property type="component" value="Unassembled WGS sequence"/>
</dbReference>
<dbReference type="EMBL" id="VTET01000009">
    <property type="protein sequence ID" value="TYS69375.1"/>
    <property type="molecule type" value="Genomic_DNA"/>
</dbReference>
<gene>
    <name evidence="2" type="ORF">FZC75_17675</name>
</gene>
<dbReference type="OrthoDB" id="2931702at2"/>
<sequence length="62" mass="7406">MFYENVGALILGFFIWWAILLAFSRFPNRYPQNNTWKKDIFITFVQSVILFAVFQGIQYFSS</sequence>
<keyword evidence="1" id="KW-0812">Transmembrane</keyword>
<organism evidence="2 3">
    <name type="scientific">Sutcliffiella horikoshii</name>
    <dbReference type="NCBI Taxonomy" id="79883"/>
    <lineage>
        <taxon>Bacteria</taxon>
        <taxon>Bacillati</taxon>
        <taxon>Bacillota</taxon>
        <taxon>Bacilli</taxon>
        <taxon>Bacillales</taxon>
        <taxon>Bacillaceae</taxon>
        <taxon>Sutcliffiella</taxon>
    </lineage>
</organism>
<accession>A0A5D4T1W2</accession>
<proteinExistence type="predicted"/>
<evidence type="ECO:0000313" key="3">
    <source>
        <dbReference type="Proteomes" id="UP000324517"/>
    </source>
</evidence>